<proteinExistence type="predicted"/>
<comment type="caution">
    <text evidence="2">The sequence shown here is derived from an EMBL/GenBank/DDBJ whole genome shotgun (WGS) entry which is preliminary data.</text>
</comment>
<evidence type="ECO:0000313" key="3">
    <source>
        <dbReference type="Proteomes" id="UP001139486"/>
    </source>
</evidence>
<reference evidence="2" key="1">
    <citation type="submission" date="2022-05" db="EMBL/GenBank/DDBJ databases">
        <title>Sphingomonas sp. strain RP10 Genome sequencing and assembly.</title>
        <authorList>
            <person name="Kim I."/>
        </authorList>
    </citation>
    <scope>NUCLEOTIDE SEQUENCE</scope>
    <source>
        <strain evidence="2">RP10</strain>
    </source>
</reference>
<dbReference type="AlphaFoldDB" id="A0A9X2HRF6"/>
<name>A0A9X2HRF6_9SPHN</name>
<evidence type="ECO:0000256" key="1">
    <source>
        <dbReference type="SAM" id="MobiDB-lite"/>
    </source>
</evidence>
<feature type="compositionally biased region" description="Basic and acidic residues" evidence="1">
    <location>
        <begin position="23"/>
        <end position="38"/>
    </location>
</feature>
<dbReference type="EMBL" id="JAMLDY010000016">
    <property type="protein sequence ID" value="MCP3735818.1"/>
    <property type="molecule type" value="Genomic_DNA"/>
</dbReference>
<accession>A0A9X2HRF6</accession>
<dbReference type="RefSeq" id="WP_254289818.1">
    <property type="nucleotide sequence ID" value="NZ_JAMLDY010000016.1"/>
</dbReference>
<dbReference type="Proteomes" id="UP001139486">
    <property type="component" value="Unassembled WGS sequence"/>
</dbReference>
<feature type="region of interest" description="Disordered" evidence="1">
    <location>
        <begin position="1"/>
        <end position="57"/>
    </location>
</feature>
<sequence length="57" mass="6231">MTDPKTDADAPTTETRDPNLSTEHQRPGDARRPSETLDKGQPQGETIPRKSSLLGND</sequence>
<gene>
    <name evidence="2" type="ORF">M9979_13130</name>
</gene>
<protein>
    <submittedName>
        <fullName evidence="2">Uncharacterized protein</fullName>
    </submittedName>
</protein>
<evidence type="ECO:0000313" key="2">
    <source>
        <dbReference type="EMBL" id="MCP3735818.1"/>
    </source>
</evidence>
<keyword evidence="3" id="KW-1185">Reference proteome</keyword>
<organism evidence="2 3">
    <name type="scientific">Sphingomonas liriopis</name>
    <dbReference type="NCBI Taxonomy" id="2949094"/>
    <lineage>
        <taxon>Bacteria</taxon>
        <taxon>Pseudomonadati</taxon>
        <taxon>Pseudomonadota</taxon>
        <taxon>Alphaproteobacteria</taxon>
        <taxon>Sphingomonadales</taxon>
        <taxon>Sphingomonadaceae</taxon>
        <taxon>Sphingomonas</taxon>
    </lineage>
</organism>